<protein>
    <recommendedName>
        <fullName evidence="5 15">Succinyl-diaminopimelate desuccinylase</fullName>
        <shortName evidence="15">SDAP desuccinylase</shortName>
        <ecNumber evidence="4 15">3.5.1.18</ecNumber>
    </recommendedName>
    <alternativeName>
        <fullName evidence="13 15">N-succinyl-LL-2,6-diaminoheptanedioate amidohydrolase</fullName>
    </alternativeName>
</protein>
<comment type="subunit">
    <text evidence="3 15">Homodimer.</text>
</comment>
<keyword evidence="11 15" id="KW-0457">Lysine biosynthesis</keyword>
<comment type="pathway">
    <text evidence="1 15">Amino-acid biosynthesis; L-lysine biosynthesis via DAP pathway; LL-2,6-diaminopimelate from (S)-tetrahydrodipicolinate (succinylase route): step 3/3.</text>
</comment>
<dbReference type="HAMAP" id="MF_01690">
    <property type="entry name" value="DapE"/>
    <property type="match status" value="1"/>
</dbReference>
<feature type="binding site" evidence="15">
    <location>
        <position position="115"/>
    </location>
    <ligand>
        <name>Zn(2+)</name>
        <dbReference type="ChEBI" id="CHEBI:29105"/>
        <label>1</label>
    </ligand>
</feature>
<feature type="binding site" evidence="15">
    <location>
        <position position="82"/>
    </location>
    <ligand>
        <name>Zn(2+)</name>
        <dbReference type="ChEBI" id="CHEBI:29105"/>
        <label>1</label>
    </ligand>
</feature>
<feature type="binding site" evidence="15">
    <location>
        <position position="364"/>
    </location>
    <ligand>
        <name>Zn(2+)</name>
        <dbReference type="ChEBI" id="CHEBI:29105"/>
        <label>2</label>
    </ligand>
</feature>
<dbReference type="GO" id="GO:0019877">
    <property type="term" value="P:diaminopimelate biosynthetic process"/>
    <property type="evidence" value="ECO:0007669"/>
    <property type="project" value="UniProtKB-UniRule"/>
</dbReference>
<dbReference type="FunFam" id="3.30.70.360:FF:000011">
    <property type="entry name" value="Succinyl-diaminopimelate desuccinylase"/>
    <property type="match status" value="1"/>
</dbReference>
<dbReference type="GO" id="GO:0008777">
    <property type="term" value="F:acetylornithine deacetylase activity"/>
    <property type="evidence" value="ECO:0007669"/>
    <property type="project" value="TreeGrafter"/>
</dbReference>
<name>A0A0E3BEK8_9BURK</name>
<dbReference type="Pfam" id="PF01546">
    <property type="entry name" value="Peptidase_M20"/>
    <property type="match status" value="1"/>
</dbReference>
<evidence type="ECO:0000256" key="8">
    <source>
        <dbReference type="ARBA" id="ARBA00022801"/>
    </source>
</evidence>
<keyword evidence="8 15" id="KW-0378">Hydrolase</keyword>
<dbReference type="EMBL" id="AWTN01000088">
    <property type="protein sequence ID" value="KGG92327.1"/>
    <property type="molecule type" value="Genomic_DNA"/>
</dbReference>
<comment type="function">
    <text evidence="15">Catalyzes the hydrolysis of N-succinyl-L,L-diaminopimelic acid (SDAP), forming succinate and LL-2,6-diaminopimelate (DAP), an intermediate involved in the bacterial biosynthesis of lysine and meso-diaminopimelic acid, an essential component of bacterial cell walls.</text>
</comment>
<keyword evidence="7 15" id="KW-0479">Metal-binding</keyword>
<dbReference type="Proteomes" id="UP000029567">
    <property type="component" value="Unassembled WGS sequence"/>
</dbReference>
<dbReference type="GO" id="GO:0006526">
    <property type="term" value="P:L-arginine biosynthetic process"/>
    <property type="evidence" value="ECO:0007669"/>
    <property type="project" value="TreeGrafter"/>
</dbReference>
<feature type="binding site" evidence="15">
    <location>
        <position position="150"/>
    </location>
    <ligand>
        <name>Zn(2+)</name>
        <dbReference type="ChEBI" id="CHEBI:29105"/>
        <label>2</label>
    </ligand>
</feature>
<dbReference type="Gene3D" id="3.40.630.10">
    <property type="entry name" value="Zn peptidases"/>
    <property type="match status" value="2"/>
</dbReference>
<comment type="caution">
    <text evidence="17">The sequence shown here is derived from an EMBL/GenBank/DDBJ whole genome shotgun (WGS) entry which is preliminary data.</text>
</comment>
<keyword evidence="10 15" id="KW-0220">Diaminopimelate biosynthesis</keyword>
<evidence type="ECO:0000256" key="5">
    <source>
        <dbReference type="ARBA" id="ARBA00022391"/>
    </source>
</evidence>
<dbReference type="GO" id="GO:0009089">
    <property type="term" value="P:lysine biosynthetic process via diaminopimelate"/>
    <property type="evidence" value="ECO:0007669"/>
    <property type="project" value="UniProtKB-UniRule"/>
</dbReference>
<evidence type="ECO:0000256" key="11">
    <source>
        <dbReference type="ARBA" id="ARBA00023154"/>
    </source>
</evidence>
<evidence type="ECO:0000256" key="15">
    <source>
        <dbReference type="HAMAP-Rule" id="MF_01690"/>
    </source>
</evidence>
<comment type="similarity">
    <text evidence="2 15">Belongs to the peptidase M20A family. DapE subfamily.</text>
</comment>
<evidence type="ECO:0000256" key="12">
    <source>
        <dbReference type="ARBA" id="ARBA00023285"/>
    </source>
</evidence>
<dbReference type="NCBIfam" id="NF009557">
    <property type="entry name" value="PRK13009.1"/>
    <property type="match status" value="1"/>
</dbReference>
<feature type="active site" description="Proton acceptor" evidence="15">
    <location>
        <position position="149"/>
    </location>
</feature>
<dbReference type="InterPro" id="IPR011650">
    <property type="entry name" value="Peptidase_M20_dimer"/>
</dbReference>
<evidence type="ECO:0000256" key="10">
    <source>
        <dbReference type="ARBA" id="ARBA00022915"/>
    </source>
</evidence>
<evidence type="ECO:0000256" key="2">
    <source>
        <dbReference type="ARBA" id="ARBA00006746"/>
    </source>
</evidence>
<dbReference type="NCBIfam" id="TIGR01246">
    <property type="entry name" value="dapE_proteo"/>
    <property type="match status" value="1"/>
</dbReference>
<keyword evidence="12 15" id="KW-0170">Cobalt</keyword>
<dbReference type="UniPathway" id="UPA00034">
    <property type="reaction ID" value="UER00021"/>
</dbReference>
<evidence type="ECO:0000256" key="3">
    <source>
        <dbReference type="ARBA" id="ARBA00011738"/>
    </source>
</evidence>
<gene>
    <name evidence="15" type="primary">dapE</name>
    <name evidence="17" type="ORF">P245_11830</name>
</gene>
<evidence type="ECO:0000256" key="9">
    <source>
        <dbReference type="ARBA" id="ARBA00022833"/>
    </source>
</evidence>
<evidence type="ECO:0000256" key="1">
    <source>
        <dbReference type="ARBA" id="ARBA00005130"/>
    </source>
</evidence>
<evidence type="ECO:0000259" key="16">
    <source>
        <dbReference type="Pfam" id="PF07687"/>
    </source>
</evidence>
<dbReference type="GO" id="GO:0050897">
    <property type="term" value="F:cobalt ion binding"/>
    <property type="evidence" value="ECO:0007669"/>
    <property type="project" value="UniProtKB-UniRule"/>
</dbReference>
<dbReference type="CDD" id="cd03891">
    <property type="entry name" value="M20_DapE_proteobac"/>
    <property type="match status" value="1"/>
</dbReference>
<dbReference type="EC" id="3.5.1.18" evidence="4 15"/>
<dbReference type="SUPFAM" id="SSF53187">
    <property type="entry name" value="Zn-dependent exopeptidases"/>
    <property type="match status" value="1"/>
</dbReference>
<keyword evidence="9 15" id="KW-0862">Zinc</keyword>
<feature type="domain" description="Peptidase M20 dimerisation" evidence="16">
    <location>
        <begin position="191"/>
        <end position="298"/>
    </location>
</feature>
<comment type="catalytic activity">
    <reaction evidence="14 15">
        <text>N-succinyl-(2S,6S)-2,6-diaminopimelate + H2O = (2S,6S)-2,6-diaminopimelate + succinate</text>
        <dbReference type="Rhea" id="RHEA:22608"/>
        <dbReference type="ChEBI" id="CHEBI:15377"/>
        <dbReference type="ChEBI" id="CHEBI:30031"/>
        <dbReference type="ChEBI" id="CHEBI:57609"/>
        <dbReference type="ChEBI" id="CHEBI:58087"/>
        <dbReference type="EC" id="3.5.1.18"/>
    </reaction>
</comment>
<evidence type="ECO:0000256" key="6">
    <source>
        <dbReference type="ARBA" id="ARBA00022605"/>
    </source>
</evidence>
<proteinExistence type="inferred from homology"/>
<evidence type="ECO:0000256" key="7">
    <source>
        <dbReference type="ARBA" id="ARBA00022723"/>
    </source>
</evidence>
<dbReference type="GO" id="GO:0009014">
    <property type="term" value="F:succinyl-diaminopimelate desuccinylase activity"/>
    <property type="evidence" value="ECO:0007669"/>
    <property type="project" value="UniProtKB-UniRule"/>
</dbReference>
<organism evidence="17 18">
    <name type="scientific">Comamonas thiooxydans</name>
    <dbReference type="NCBI Taxonomy" id="363952"/>
    <lineage>
        <taxon>Bacteria</taxon>
        <taxon>Pseudomonadati</taxon>
        <taxon>Pseudomonadota</taxon>
        <taxon>Betaproteobacteria</taxon>
        <taxon>Burkholderiales</taxon>
        <taxon>Comamonadaceae</taxon>
        <taxon>Comamonas</taxon>
    </lineage>
</organism>
<dbReference type="PANTHER" id="PTHR43808">
    <property type="entry name" value="ACETYLORNITHINE DEACETYLASE"/>
    <property type="match status" value="1"/>
</dbReference>
<evidence type="ECO:0000256" key="4">
    <source>
        <dbReference type="ARBA" id="ARBA00011921"/>
    </source>
</evidence>
<evidence type="ECO:0000256" key="13">
    <source>
        <dbReference type="ARBA" id="ARBA00031891"/>
    </source>
</evidence>
<dbReference type="InterPro" id="IPR036264">
    <property type="entry name" value="Bact_exopeptidase_dim_dom"/>
</dbReference>
<dbReference type="InterPro" id="IPR005941">
    <property type="entry name" value="DapE_proteobac"/>
</dbReference>
<dbReference type="Pfam" id="PF07687">
    <property type="entry name" value="M20_dimer"/>
    <property type="match status" value="1"/>
</dbReference>
<feature type="binding site" evidence="15">
    <location>
        <position position="178"/>
    </location>
    <ligand>
        <name>Zn(2+)</name>
        <dbReference type="ChEBI" id="CHEBI:29105"/>
        <label>1</label>
    </ligand>
</feature>
<dbReference type="InterPro" id="IPR002933">
    <property type="entry name" value="Peptidase_M20"/>
</dbReference>
<accession>A0A0E3BEK8</accession>
<comment type="cofactor">
    <cofactor evidence="15">
        <name>Zn(2+)</name>
        <dbReference type="ChEBI" id="CHEBI:29105"/>
    </cofactor>
    <cofactor evidence="15">
        <name>Co(2+)</name>
        <dbReference type="ChEBI" id="CHEBI:48828"/>
    </cofactor>
    <text evidence="15">Binds 2 Zn(2+) or Co(2+) ions per subunit.</text>
</comment>
<dbReference type="SUPFAM" id="SSF55031">
    <property type="entry name" value="Bacterial exopeptidase dimerisation domain"/>
    <property type="match status" value="1"/>
</dbReference>
<evidence type="ECO:0000313" key="17">
    <source>
        <dbReference type="EMBL" id="KGG92327.1"/>
    </source>
</evidence>
<dbReference type="PANTHER" id="PTHR43808:SF31">
    <property type="entry name" value="N-ACETYL-L-CITRULLINE DEACETYLASE"/>
    <property type="match status" value="1"/>
</dbReference>
<dbReference type="InterPro" id="IPR050072">
    <property type="entry name" value="Peptidase_M20A"/>
</dbReference>
<keyword evidence="6 15" id="KW-0028">Amino-acid biosynthesis</keyword>
<evidence type="ECO:0000256" key="14">
    <source>
        <dbReference type="ARBA" id="ARBA00051301"/>
    </source>
</evidence>
<reference evidence="17 18" key="1">
    <citation type="submission" date="2013-09" db="EMBL/GenBank/DDBJ databases">
        <title>High correlation between genotypes and phenotypes of environmental bacteria Comamonas testosteroni strains.</title>
        <authorList>
            <person name="Liu L."/>
            <person name="Zhu W."/>
            <person name="Xia X."/>
            <person name="Xu B."/>
            <person name="Luo M."/>
            <person name="Wang G."/>
        </authorList>
    </citation>
    <scope>NUCLEOTIDE SEQUENCE [LARGE SCALE GENOMIC DNA]</scope>
    <source>
        <strain evidence="17 18">JL14</strain>
    </source>
</reference>
<evidence type="ECO:0000313" key="18">
    <source>
        <dbReference type="Proteomes" id="UP000029567"/>
    </source>
</evidence>
<dbReference type="AlphaFoldDB" id="A0A0E3BEK8"/>
<sequence length="399" mass="43230">MSRTLQLTEQLISLPSVTPEDAGCLELLADALTPMGFTCERLDSGPADFRVQNLWAKRAPAISQSTQGAINSDRPVLVFAGHTDVVPPGPLKEWTSPPFVPMHRDGKLYGRGASDMKTSIAAFVVALEEFLQATPEPAFDIALLLTSDEEGPSVDGTKVVVEELRQRGERLDWCIVGEPTSVKQTGDMIKNGRRGTMSGKLTVNGVQGHIAYPQLARNPIHEALPALAELAATVWDRGNAFFPPTSWQISNIHGGTGASNVIPGHVVIDFNFRFCTESSSDSLQKRVHEILDRHGVEYSLVWSVGGQPFLTTPGTLVQAVQAAIKDETGLDTELSTTGGTSDGRFIAQICPQVIEMGPPNASIHKIDEHIAVADIEPLKNIYRKTLEQLQRQQTAPQTA</sequence>
<dbReference type="RefSeq" id="WP_034379368.1">
    <property type="nucleotide sequence ID" value="NZ_AWTN01000088.1"/>
</dbReference>
<feature type="active site" evidence="15">
    <location>
        <position position="84"/>
    </location>
</feature>
<dbReference type="GO" id="GO:0008270">
    <property type="term" value="F:zinc ion binding"/>
    <property type="evidence" value="ECO:0007669"/>
    <property type="project" value="UniProtKB-UniRule"/>
</dbReference>
<feature type="binding site" evidence="15">
    <location>
        <position position="115"/>
    </location>
    <ligand>
        <name>Zn(2+)</name>
        <dbReference type="ChEBI" id="CHEBI:29105"/>
        <label>2</label>
    </ligand>
</feature>